<feature type="non-terminal residue" evidence="2">
    <location>
        <position position="193"/>
    </location>
</feature>
<feature type="non-terminal residue" evidence="2">
    <location>
        <position position="1"/>
    </location>
</feature>
<evidence type="ECO:0000313" key="2">
    <source>
        <dbReference type="EMBL" id="KAJ9578388.1"/>
    </source>
</evidence>
<name>A0AAD7ZD73_DIPPU</name>
<comment type="caution">
    <text evidence="2">The sequence shown here is derived from an EMBL/GenBank/DDBJ whole genome shotgun (WGS) entry which is preliminary data.</text>
</comment>
<dbReference type="AlphaFoldDB" id="A0AAD7ZD73"/>
<dbReference type="EMBL" id="JASPKZ010008884">
    <property type="protein sequence ID" value="KAJ9578388.1"/>
    <property type="molecule type" value="Genomic_DNA"/>
</dbReference>
<organism evidence="2 3">
    <name type="scientific">Diploptera punctata</name>
    <name type="common">Pacific beetle cockroach</name>
    <dbReference type="NCBI Taxonomy" id="6984"/>
    <lineage>
        <taxon>Eukaryota</taxon>
        <taxon>Metazoa</taxon>
        <taxon>Ecdysozoa</taxon>
        <taxon>Arthropoda</taxon>
        <taxon>Hexapoda</taxon>
        <taxon>Insecta</taxon>
        <taxon>Pterygota</taxon>
        <taxon>Neoptera</taxon>
        <taxon>Polyneoptera</taxon>
        <taxon>Dictyoptera</taxon>
        <taxon>Blattodea</taxon>
        <taxon>Blaberoidea</taxon>
        <taxon>Blaberidae</taxon>
        <taxon>Diplopterinae</taxon>
        <taxon>Diploptera</taxon>
    </lineage>
</organism>
<reference evidence="2" key="1">
    <citation type="journal article" date="2023" name="IScience">
        <title>Live-bearing cockroach genome reveals convergent evolutionary mechanisms linked to viviparity in insects and beyond.</title>
        <authorList>
            <person name="Fouks B."/>
            <person name="Harrison M.C."/>
            <person name="Mikhailova A.A."/>
            <person name="Marchal E."/>
            <person name="English S."/>
            <person name="Carruthers M."/>
            <person name="Jennings E.C."/>
            <person name="Chiamaka E.L."/>
            <person name="Frigard R.A."/>
            <person name="Pippel M."/>
            <person name="Attardo G.M."/>
            <person name="Benoit J.B."/>
            <person name="Bornberg-Bauer E."/>
            <person name="Tobe S.S."/>
        </authorList>
    </citation>
    <scope>NUCLEOTIDE SEQUENCE</scope>
    <source>
        <strain evidence="2">Stay&amp;Tobe</strain>
    </source>
</reference>
<dbReference type="Proteomes" id="UP001233999">
    <property type="component" value="Unassembled WGS sequence"/>
</dbReference>
<feature type="compositionally biased region" description="Basic and acidic residues" evidence="1">
    <location>
        <begin position="99"/>
        <end position="108"/>
    </location>
</feature>
<feature type="region of interest" description="Disordered" evidence="1">
    <location>
        <begin position="153"/>
        <end position="193"/>
    </location>
</feature>
<protein>
    <submittedName>
        <fullName evidence="2">Uncharacterized protein</fullName>
    </submittedName>
</protein>
<reference evidence="2" key="2">
    <citation type="submission" date="2023-05" db="EMBL/GenBank/DDBJ databases">
        <authorList>
            <person name="Fouks B."/>
        </authorList>
    </citation>
    <scope>NUCLEOTIDE SEQUENCE</scope>
    <source>
        <strain evidence="2">Stay&amp;Tobe</strain>
        <tissue evidence="2">Testes</tissue>
    </source>
</reference>
<accession>A0AAD7ZD73</accession>
<keyword evidence="3" id="KW-1185">Reference proteome</keyword>
<feature type="compositionally biased region" description="Basic and acidic residues" evidence="1">
    <location>
        <begin position="155"/>
        <end position="165"/>
    </location>
</feature>
<proteinExistence type="predicted"/>
<evidence type="ECO:0000313" key="3">
    <source>
        <dbReference type="Proteomes" id="UP001233999"/>
    </source>
</evidence>
<sequence>CEKSGGVVNGVEQTPLQLPSSYNSVKCIMGTTNSSNRDDRNSNISKGSDIVTKQHSSGAEATKTAAGSMLHSVYPMQHVSVLSIPPASWIRTSLGPGIEDGKAEEKSNHRSRRRQLEGGSGNDDNVFSSAQWKNFYGFTYLDLSDTVSRLAFNKDSSDGKNKSLDENGNAVNQNYRMESINSSDRKGKTRRMK</sequence>
<evidence type="ECO:0000256" key="1">
    <source>
        <dbReference type="SAM" id="MobiDB-lite"/>
    </source>
</evidence>
<feature type="region of interest" description="Disordered" evidence="1">
    <location>
        <begin position="95"/>
        <end position="124"/>
    </location>
</feature>
<feature type="compositionally biased region" description="Polar residues" evidence="1">
    <location>
        <begin position="169"/>
        <end position="182"/>
    </location>
</feature>
<feature type="region of interest" description="Disordered" evidence="1">
    <location>
        <begin position="30"/>
        <end position="57"/>
    </location>
</feature>
<gene>
    <name evidence="2" type="ORF">L9F63_005394</name>
</gene>